<name>A0A0A8YDN8_ARUDO</name>
<reference evidence="1" key="1">
    <citation type="submission" date="2014-09" db="EMBL/GenBank/DDBJ databases">
        <authorList>
            <person name="Magalhaes I.L.F."/>
            <person name="Oliveira U."/>
            <person name="Santos F.R."/>
            <person name="Vidigal T.H.D.A."/>
            <person name="Brescovit A.D."/>
            <person name="Santos A.J."/>
        </authorList>
    </citation>
    <scope>NUCLEOTIDE SEQUENCE</scope>
    <source>
        <tissue evidence="1">Shoot tissue taken approximately 20 cm above the soil surface</tissue>
    </source>
</reference>
<dbReference type="EMBL" id="GBRH01276688">
    <property type="protein sequence ID" value="JAD21207.1"/>
    <property type="molecule type" value="Transcribed_RNA"/>
</dbReference>
<protein>
    <submittedName>
        <fullName evidence="1">Uncharacterized protein</fullName>
    </submittedName>
</protein>
<evidence type="ECO:0000313" key="1">
    <source>
        <dbReference type="EMBL" id="JAD21207.1"/>
    </source>
</evidence>
<sequence length="9" mass="1071">MQIVPLQDK</sequence>
<organism evidence="1">
    <name type="scientific">Arundo donax</name>
    <name type="common">Giant reed</name>
    <name type="synonym">Donax arundinaceus</name>
    <dbReference type="NCBI Taxonomy" id="35708"/>
    <lineage>
        <taxon>Eukaryota</taxon>
        <taxon>Viridiplantae</taxon>
        <taxon>Streptophyta</taxon>
        <taxon>Embryophyta</taxon>
        <taxon>Tracheophyta</taxon>
        <taxon>Spermatophyta</taxon>
        <taxon>Magnoliopsida</taxon>
        <taxon>Liliopsida</taxon>
        <taxon>Poales</taxon>
        <taxon>Poaceae</taxon>
        <taxon>PACMAD clade</taxon>
        <taxon>Arundinoideae</taxon>
        <taxon>Arundineae</taxon>
        <taxon>Arundo</taxon>
    </lineage>
</organism>
<proteinExistence type="predicted"/>
<reference evidence="1" key="2">
    <citation type="journal article" date="2015" name="Data Brief">
        <title>Shoot transcriptome of the giant reed, Arundo donax.</title>
        <authorList>
            <person name="Barrero R.A."/>
            <person name="Guerrero F.D."/>
            <person name="Moolhuijzen P."/>
            <person name="Goolsby J.A."/>
            <person name="Tidwell J."/>
            <person name="Bellgard S.E."/>
            <person name="Bellgard M.I."/>
        </authorList>
    </citation>
    <scope>NUCLEOTIDE SEQUENCE</scope>
    <source>
        <tissue evidence="1">Shoot tissue taken approximately 20 cm above the soil surface</tissue>
    </source>
</reference>
<accession>A0A0A8YDN8</accession>